<dbReference type="OrthoDB" id="6638387at2"/>
<keyword evidence="1" id="KW-0812">Transmembrane</keyword>
<dbReference type="EMBL" id="NITZ01000057">
    <property type="protein sequence ID" value="PHM45207.1"/>
    <property type="molecule type" value="Genomic_DNA"/>
</dbReference>
<name>A0A2D0JJ83_9GAMM</name>
<feature type="transmembrane region" description="Helical" evidence="1">
    <location>
        <begin position="51"/>
        <end position="69"/>
    </location>
</feature>
<protein>
    <submittedName>
        <fullName evidence="2">Uncharacterized protein</fullName>
    </submittedName>
</protein>
<accession>A0A2D0JJ83</accession>
<gene>
    <name evidence="2" type="ORF">Xmir_04355</name>
</gene>
<feature type="transmembrane region" description="Helical" evidence="1">
    <location>
        <begin position="100"/>
        <end position="120"/>
    </location>
</feature>
<keyword evidence="1" id="KW-1133">Transmembrane helix</keyword>
<dbReference type="Proteomes" id="UP000221980">
    <property type="component" value="Unassembled WGS sequence"/>
</dbReference>
<comment type="caution">
    <text evidence="2">The sequence shown here is derived from an EMBL/GenBank/DDBJ whole genome shotgun (WGS) entry which is preliminary data.</text>
</comment>
<organism evidence="2 3">
    <name type="scientific">Xenorhabdus miraniensis</name>
    <dbReference type="NCBI Taxonomy" id="351674"/>
    <lineage>
        <taxon>Bacteria</taxon>
        <taxon>Pseudomonadati</taxon>
        <taxon>Pseudomonadota</taxon>
        <taxon>Gammaproteobacteria</taxon>
        <taxon>Enterobacterales</taxon>
        <taxon>Morganellaceae</taxon>
        <taxon>Xenorhabdus</taxon>
    </lineage>
</organism>
<keyword evidence="3" id="KW-1185">Reference proteome</keyword>
<evidence type="ECO:0000256" key="1">
    <source>
        <dbReference type="SAM" id="Phobius"/>
    </source>
</evidence>
<dbReference type="RefSeq" id="WP_099116069.1">
    <property type="nucleotide sequence ID" value="NZ_CAWNQI010000092.1"/>
</dbReference>
<proteinExistence type="predicted"/>
<keyword evidence="1" id="KW-0472">Membrane</keyword>
<dbReference type="AlphaFoldDB" id="A0A2D0JJ83"/>
<evidence type="ECO:0000313" key="3">
    <source>
        <dbReference type="Proteomes" id="UP000221980"/>
    </source>
</evidence>
<sequence>MTIPLSEVKKRLDSLNDSYHKNKSTVVSEELELKEKGEQDDKARRNLTFHFVWGFFGLIIGCFLFVLWYNHHAIDWIKTLNTQGLSDAAASVKLLELDKVLSVIIGALGTSLGFIIGYYFKEKKG</sequence>
<evidence type="ECO:0000313" key="2">
    <source>
        <dbReference type="EMBL" id="PHM45207.1"/>
    </source>
</evidence>
<reference evidence="2 3" key="1">
    <citation type="journal article" date="2017" name="Nat. Microbiol.">
        <title>Natural product diversity associated with the nematode symbionts Photorhabdus and Xenorhabdus.</title>
        <authorList>
            <person name="Tobias N.J."/>
            <person name="Wolff H."/>
            <person name="Djahanschiri B."/>
            <person name="Grundmann F."/>
            <person name="Kronenwerth M."/>
            <person name="Shi Y.M."/>
            <person name="Simonyi S."/>
            <person name="Grun P."/>
            <person name="Shapiro-Ilan D."/>
            <person name="Pidot S.J."/>
            <person name="Stinear T.P."/>
            <person name="Ebersberger I."/>
            <person name="Bode H.B."/>
        </authorList>
    </citation>
    <scope>NUCLEOTIDE SEQUENCE [LARGE SCALE GENOMIC DNA]</scope>
    <source>
        <strain evidence="2 3">DSM 17902</strain>
    </source>
</reference>